<proteinExistence type="inferred from homology"/>
<dbReference type="Gene3D" id="1.20.200.10">
    <property type="entry name" value="Fumarase/aspartase (Central domain)"/>
    <property type="match status" value="1"/>
</dbReference>
<evidence type="ECO:0000256" key="7">
    <source>
        <dbReference type="HAMAP-Rule" id="MF_00006"/>
    </source>
</evidence>
<gene>
    <name evidence="7 11" type="primary">argH</name>
    <name evidence="11" type="ORF">K8I29_13635</name>
</gene>
<dbReference type="NCBIfam" id="TIGR00838">
    <property type="entry name" value="argH"/>
    <property type="match status" value="1"/>
</dbReference>
<dbReference type="EC" id="4.3.2.1" evidence="3 7"/>
<name>A0A953J7P1_9BACT</name>
<dbReference type="PRINTS" id="PR00149">
    <property type="entry name" value="FUMRATELYASE"/>
</dbReference>
<dbReference type="SUPFAM" id="SSF48557">
    <property type="entry name" value="L-aspartase-like"/>
    <property type="match status" value="1"/>
</dbReference>
<comment type="similarity">
    <text evidence="7">Belongs to the lyase 1 family. Argininosuccinate lyase subfamily.</text>
</comment>
<comment type="catalytic activity">
    <reaction evidence="1 7">
        <text>2-(N(omega)-L-arginino)succinate = fumarate + L-arginine</text>
        <dbReference type="Rhea" id="RHEA:24020"/>
        <dbReference type="ChEBI" id="CHEBI:29806"/>
        <dbReference type="ChEBI" id="CHEBI:32682"/>
        <dbReference type="ChEBI" id="CHEBI:57472"/>
        <dbReference type="EC" id="4.3.2.1"/>
    </reaction>
</comment>
<evidence type="ECO:0000256" key="2">
    <source>
        <dbReference type="ARBA" id="ARBA00004941"/>
    </source>
</evidence>
<evidence type="ECO:0000313" key="12">
    <source>
        <dbReference type="Proteomes" id="UP000705867"/>
    </source>
</evidence>
<accession>A0A953J7P1</accession>
<evidence type="ECO:0000313" key="11">
    <source>
        <dbReference type="EMBL" id="MBZ0157238.1"/>
    </source>
</evidence>
<keyword evidence="5 7" id="KW-0028">Amino-acid biosynthesis</keyword>
<comment type="caution">
    <text evidence="11">The sequence shown here is derived from an EMBL/GenBank/DDBJ whole genome shotgun (WGS) entry which is preliminary data.</text>
</comment>
<dbReference type="InterPro" id="IPR008948">
    <property type="entry name" value="L-Aspartase-like"/>
</dbReference>
<dbReference type="InterPro" id="IPR029419">
    <property type="entry name" value="Arg_succ_lyase_C"/>
</dbReference>
<keyword evidence="6 7" id="KW-0456">Lyase</keyword>
<feature type="domain" description="Argininosuccinate lyase C-terminal" evidence="10">
    <location>
        <begin position="364"/>
        <end position="432"/>
    </location>
</feature>
<dbReference type="InterPro" id="IPR024083">
    <property type="entry name" value="Fumarase/histidase_N"/>
</dbReference>
<evidence type="ECO:0000256" key="1">
    <source>
        <dbReference type="ARBA" id="ARBA00000985"/>
    </source>
</evidence>
<feature type="compositionally biased region" description="Basic residues" evidence="8">
    <location>
        <begin position="448"/>
        <end position="458"/>
    </location>
</feature>
<dbReference type="PRINTS" id="PR00145">
    <property type="entry name" value="ARGSUCLYASE"/>
</dbReference>
<reference evidence="11" key="2">
    <citation type="submission" date="2021-08" db="EMBL/GenBank/DDBJ databases">
        <authorList>
            <person name="Dalcin Martins P."/>
        </authorList>
    </citation>
    <scope>NUCLEOTIDE SEQUENCE</scope>
    <source>
        <strain evidence="11">MAG_39</strain>
    </source>
</reference>
<dbReference type="PROSITE" id="PS00163">
    <property type="entry name" value="FUMARATE_LYASES"/>
    <property type="match status" value="1"/>
</dbReference>
<dbReference type="AlphaFoldDB" id="A0A953J7P1"/>
<evidence type="ECO:0000259" key="10">
    <source>
        <dbReference type="Pfam" id="PF14698"/>
    </source>
</evidence>
<keyword evidence="4 7" id="KW-0055">Arginine biosynthesis</keyword>
<dbReference type="FunFam" id="1.10.40.30:FF:000001">
    <property type="entry name" value="Argininosuccinate lyase"/>
    <property type="match status" value="1"/>
</dbReference>
<dbReference type="Pfam" id="PF00206">
    <property type="entry name" value="Lyase_1"/>
    <property type="match status" value="1"/>
</dbReference>
<sequence length="458" mass="51432">MKKPWAGRFTEKTSQSVEKYTESISFDRRLWKYDIEGSIAHAKMLAKQGIIPGRDAGRIVKGLKEIYKEIEEGRFRFSEELEDIHMNIEAALTEKIGAAGGRLHTARSRNDQVALDLRLYLRASVREIIGLLKGLEGVLADLAEEHLGVIMPGYTHIQRAQPVLLSHHLMAYAQMFGRDRARFEDALKRVNVLPLGSCALAGTSLPIDRRYVAELLEFDSVSENSMDSVADRDFALEFLCCASVLMMHTSRIAEELVLWSSEEFSFIELSDAFTTGSSIMPQKKNPDVAELMRGKTGRVYGSLMGLLTVMKGLPLSYNRDMQEDKEPVFDTVDTVTATVGILAEMLRTVKFRKERLETGADAAFSTATDIAEYLVRKGVPFRTAHEITGKIVRYCIDRGKGLSDVSVEEYRAFSDGIGEDIYRFIGTSESVKAKKSFGGTSPSEVKQQIRRFRRRQRG</sequence>
<keyword evidence="7" id="KW-0963">Cytoplasm</keyword>
<evidence type="ECO:0000256" key="4">
    <source>
        <dbReference type="ARBA" id="ARBA00022571"/>
    </source>
</evidence>
<dbReference type="PANTHER" id="PTHR43814:SF1">
    <property type="entry name" value="ARGININOSUCCINATE LYASE"/>
    <property type="match status" value="1"/>
</dbReference>
<dbReference type="Pfam" id="PF14698">
    <property type="entry name" value="ASL_C2"/>
    <property type="match status" value="1"/>
</dbReference>
<comment type="pathway">
    <text evidence="2 7">Amino-acid biosynthesis; L-arginine biosynthesis; L-arginine from L-ornithine and carbamoyl phosphate: step 3/3.</text>
</comment>
<evidence type="ECO:0000256" key="8">
    <source>
        <dbReference type="SAM" id="MobiDB-lite"/>
    </source>
</evidence>
<evidence type="ECO:0000256" key="3">
    <source>
        <dbReference type="ARBA" id="ARBA00012338"/>
    </source>
</evidence>
<dbReference type="Gene3D" id="1.10.275.10">
    <property type="entry name" value="Fumarase/aspartase (N-terminal domain)"/>
    <property type="match status" value="1"/>
</dbReference>
<dbReference type="Gene3D" id="1.10.40.30">
    <property type="entry name" value="Fumarase/aspartase (C-terminal domain)"/>
    <property type="match status" value="1"/>
</dbReference>
<protein>
    <recommendedName>
        <fullName evidence="3 7">Argininosuccinate lyase</fullName>
        <shortName evidence="7">ASAL</shortName>
        <ecNumber evidence="3 7">4.3.2.1</ecNumber>
    </recommendedName>
    <alternativeName>
        <fullName evidence="7">Arginosuccinase</fullName>
    </alternativeName>
</protein>
<dbReference type="PANTHER" id="PTHR43814">
    <property type="entry name" value="ARGININOSUCCINATE LYASE"/>
    <property type="match status" value="1"/>
</dbReference>
<dbReference type="CDD" id="cd01359">
    <property type="entry name" value="Argininosuccinate_lyase"/>
    <property type="match status" value="1"/>
</dbReference>
<feature type="region of interest" description="Disordered" evidence="8">
    <location>
        <begin position="433"/>
        <end position="458"/>
    </location>
</feature>
<dbReference type="GO" id="GO:0042450">
    <property type="term" value="P:L-arginine biosynthetic process via ornithine"/>
    <property type="evidence" value="ECO:0007669"/>
    <property type="project" value="UniProtKB-UniRule"/>
</dbReference>
<dbReference type="FunFam" id="1.10.275.10:FF:000002">
    <property type="entry name" value="Argininosuccinate lyase"/>
    <property type="match status" value="1"/>
</dbReference>
<dbReference type="InterPro" id="IPR000362">
    <property type="entry name" value="Fumarate_lyase_fam"/>
</dbReference>
<dbReference type="GO" id="GO:0004056">
    <property type="term" value="F:argininosuccinate lyase activity"/>
    <property type="evidence" value="ECO:0007669"/>
    <property type="project" value="UniProtKB-UniRule"/>
</dbReference>
<dbReference type="HAMAP" id="MF_00006">
    <property type="entry name" value="Arg_succ_lyase"/>
    <property type="match status" value="1"/>
</dbReference>
<dbReference type="GO" id="GO:0005829">
    <property type="term" value="C:cytosol"/>
    <property type="evidence" value="ECO:0007669"/>
    <property type="project" value="TreeGrafter"/>
</dbReference>
<evidence type="ECO:0000256" key="6">
    <source>
        <dbReference type="ARBA" id="ARBA00023239"/>
    </source>
</evidence>
<reference evidence="11" key="1">
    <citation type="journal article" date="2021" name="bioRxiv">
        <title>Unraveling nitrogen, sulfur and carbon metabolic pathways and microbial community transcriptional responses to substrate deprivation and toxicity stresses in a bioreactor mimicking anoxic brackish coastal sediment conditions.</title>
        <authorList>
            <person name="Martins P.D."/>
            <person name="Echeveste M.J."/>
            <person name="Arshad A."/>
            <person name="Kurth J."/>
            <person name="Ouboter H."/>
            <person name="Jetten M.S.M."/>
            <person name="Welte C.U."/>
        </authorList>
    </citation>
    <scope>NUCLEOTIDE SEQUENCE</scope>
    <source>
        <strain evidence="11">MAG_39</strain>
    </source>
</reference>
<evidence type="ECO:0000259" key="9">
    <source>
        <dbReference type="Pfam" id="PF00206"/>
    </source>
</evidence>
<dbReference type="InterPro" id="IPR022761">
    <property type="entry name" value="Fumarate_lyase_N"/>
</dbReference>
<dbReference type="InterPro" id="IPR009049">
    <property type="entry name" value="Argininosuccinate_lyase"/>
</dbReference>
<feature type="domain" description="Fumarate lyase N-terminal" evidence="9">
    <location>
        <begin position="7"/>
        <end position="301"/>
    </location>
</feature>
<evidence type="ECO:0000256" key="5">
    <source>
        <dbReference type="ARBA" id="ARBA00022605"/>
    </source>
</evidence>
<organism evidence="11 12">
    <name type="scientific">Candidatus Nitrobium versatile</name>
    <dbReference type="NCBI Taxonomy" id="2884831"/>
    <lineage>
        <taxon>Bacteria</taxon>
        <taxon>Pseudomonadati</taxon>
        <taxon>Nitrospirota</taxon>
        <taxon>Nitrospiria</taxon>
        <taxon>Nitrospirales</taxon>
        <taxon>Nitrospiraceae</taxon>
        <taxon>Candidatus Nitrobium</taxon>
    </lineage>
</organism>
<comment type="subcellular location">
    <subcellularLocation>
        <location evidence="7">Cytoplasm</location>
    </subcellularLocation>
</comment>
<dbReference type="Proteomes" id="UP000705867">
    <property type="component" value="Unassembled WGS sequence"/>
</dbReference>
<dbReference type="InterPro" id="IPR020557">
    <property type="entry name" value="Fumarate_lyase_CS"/>
</dbReference>
<dbReference type="EMBL" id="JAIOIV010000108">
    <property type="protein sequence ID" value="MBZ0157238.1"/>
    <property type="molecule type" value="Genomic_DNA"/>
</dbReference>
<dbReference type="FunFam" id="1.20.200.10:FF:000002">
    <property type="entry name" value="Argininosuccinate lyase"/>
    <property type="match status" value="1"/>
</dbReference>